<dbReference type="GO" id="GO:0007021">
    <property type="term" value="P:tubulin complex assembly"/>
    <property type="evidence" value="ECO:0007669"/>
    <property type="project" value="TreeGrafter"/>
</dbReference>
<dbReference type="EMBL" id="LN891146">
    <property type="protein sequence ID" value="CUS08110.1"/>
    <property type="molecule type" value="Genomic_DNA"/>
</dbReference>
<dbReference type="GO" id="GO:0006457">
    <property type="term" value="P:protein folding"/>
    <property type="evidence" value="ECO:0007669"/>
    <property type="project" value="InterPro"/>
</dbReference>
<dbReference type="InterPro" id="IPR004127">
    <property type="entry name" value="Prefoldin_subunit_alpha"/>
</dbReference>
<organism evidence="5 6">
    <name type="scientific">Tuber aestivum</name>
    <name type="common">summer truffle</name>
    <dbReference type="NCBI Taxonomy" id="59557"/>
    <lineage>
        <taxon>Eukaryota</taxon>
        <taxon>Fungi</taxon>
        <taxon>Dikarya</taxon>
        <taxon>Ascomycota</taxon>
        <taxon>Pezizomycotina</taxon>
        <taxon>Pezizomycetes</taxon>
        <taxon>Pezizales</taxon>
        <taxon>Tuberaceae</taxon>
        <taxon>Tuber</taxon>
    </lineage>
</organism>
<sequence>MLKARQPWQITPPSKSWHNPSVHPTKQASKQASIPQNNTTEITNLTRLTQHRPALPFLSTMSASTDPQTNSRGIPLAPFVGEVEKYVDSREDIERNLRKFQEMIAKYQFMEVNTQRRAGGLKDKIPDIQKTLDTVSFLKGRKFLRTGRRKDEGSVNVNGWMDKQSSSKPFEATFELNDTLYARANIPATEEVYLWLGANVMLSYPIDEATTLLKGKLEAAKESLRNCEEDMDFLRQQITTLEVNTARLYNYEVTLKRKEREEAEREEKGKKGGK</sequence>
<dbReference type="PANTHER" id="PTHR12409">
    <property type="entry name" value="PREFOLDIN SUBUNIT 3"/>
    <property type="match status" value="1"/>
</dbReference>
<evidence type="ECO:0000313" key="5">
    <source>
        <dbReference type="EMBL" id="CUS08110.1"/>
    </source>
</evidence>
<feature type="region of interest" description="Disordered" evidence="4">
    <location>
        <begin position="1"/>
        <end position="36"/>
    </location>
</feature>
<dbReference type="GO" id="GO:0015631">
    <property type="term" value="F:tubulin binding"/>
    <property type="evidence" value="ECO:0007669"/>
    <property type="project" value="TreeGrafter"/>
</dbReference>
<dbReference type="SUPFAM" id="SSF46579">
    <property type="entry name" value="Prefoldin"/>
    <property type="match status" value="1"/>
</dbReference>
<keyword evidence="2" id="KW-0143">Chaperone</keyword>
<dbReference type="CDD" id="cd23156">
    <property type="entry name" value="Prefoldin_3"/>
    <property type="match status" value="1"/>
</dbReference>
<evidence type="ECO:0000256" key="2">
    <source>
        <dbReference type="ARBA" id="ARBA00023186"/>
    </source>
</evidence>
<protein>
    <recommendedName>
        <fullName evidence="7">Prefoldin subunit 3</fullName>
    </recommendedName>
</protein>
<evidence type="ECO:0008006" key="7">
    <source>
        <dbReference type="Google" id="ProtNLM"/>
    </source>
</evidence>
<dbReference type="InterPro" id="IPR016655">
    <property type="entry name" value="PFD3"/>
</dbReference>
<proteinExistence type="inferred from homology"/>
<accession>A0A292PNQ2</accession>
<reference evidence="5" key="1">
    <citation type="submission" date="2015-10" db="EMBL/GenBank/DDBJ databases">
        <authorList>
            <person name="Regsiter A."/>
            <person name="william w."/>
        </authorList>
    </citation>
    <scope>NUCLEOTIDE SEQUENCE</scope>
    <source>
        <strain evidence="5">Montdore</strain>
    </source>
</reference>
<keyword evidence="6" id="KW-1185">Reference proteome</keyword>
<feature type="compositionally biased region" description="Polar residues" evidence="4">
    <location>
        <begin position="8"/>
        <end position="36"/>
    </location>
</feature>
<dbReference type="AlphaFoldDB" id="A0A292PNQ2"/>
<comment type="similarity">
    <text evidence="1">Belongs to the prefoldin subunit alpha family.</text>
</comment>
<dbReference type="GO" id="GO:0007017">
    <property type="term" value="P:microtubule-based process"/>
    <property type="evidence" value="ECO:0007669"/>
    <property type="project" value="TreeGrafter"/>
</dbReference>
<dbReference type="Gene3D" id="1.10.287.370">
    <property type="match status" value="1"/>
</dbReference>
<dbReference type="Proteomes" id="UP001412239">
    <property type="component" value="Unassembled WGS sequence"/>
</dbReference>
<evidence type="ECO:0000313" key="6">
    <source>
        <dbReference type="Proteomes" id="UP001412239"/>
    </source>
</evidence>
<feature type="coiled-coil region" evidence="3">
    <location>
        <begin position="217"/>
        <end position="244"/>
    </location>
</feature>
<dbReference type="GO" id="GO:0016272">
    <property type="term" value="C:prefoldin complex"/>
    <property type="evidence" value="ECO:0007669"/>
    <property type="project" value="InterPro"/>
</dbReference>
<dbReference type="FunFam" id="1.10.287.370:FF:000014">
    <property type="entry name" value="Prefoldin subunit 3"/>
    <property type="match status" value="1"/>
</dbReference>
<evidence type="ECO:0000256" key="3">
    <source>
        <dbReference type="SAM" id="Coils"/>
    </source>
</evidence>
<dbReference type="InterPro" id="IPR009053">
    <property type="entry name" value="Prefoldin"/>
</dbReference>
<dbReference type="PANTHER" id="PTHR12409:SF0">
    <property type="entry name" value="PREFOLDIN SUBUNIT 3"/>
    <property type="match status" value="1"/>
</dbReference>
<keyword evidence="3" id="KW-0175">Coiled coil</keyword>
<dbReference type="GO" id="GO:0005737">
    <property type="term" value="C:cytoplasm"/>
    <property type="evidence" value="ECO:0007669"/>
    <property type="project" value="TreeGrafter"/>
</dbReference>
<evidence type="ECO:0000256" key="1">
    <source>
        <dbReference type="ARBA" id="ARBA00010048"/>
    </source>
</evidence>
<evidence type="ECO:0000256" key="4">
    <source>
        <dbReference type="SAM" id="MobiDB-lite"/>
    </source>
</evidence>
<name>A0A292PNQ2_9PEZI</name>
<gene>
    <name evidence="5" type="ORF">GSTUAT00007783001</name>
</gene>
<dbReference type="Pfam" id="PF02996">
    <property type="entry name" value="Prefoldin"/>
    <property type="match status" value="1"/>
</dbReference>